<name>A0AAN6RJ28_9PLEO</name>
<dbReference type="Pfam" id="PF20168">
    <property type="entry name" value="PDS5"/>
    <property type="match status" value="1"/>
</dbReference>
<evidence type="ECO:0000313" key="7">
    <source>
        <dbReference type="EMBL" id="KAK3214268.1"/>
    </source>
</evidence>
<dbReference type="Gene3D" id="1.25.10.10">
    <property type="entry name" value="Leucine-rich Repeat Variant"/>
    <property type="match status" value="1"/>
</dbReference>
<gene>
    <name evidence="7" type="ORF">GRF29_28g2507892</name>
</gene>
<feature type="compositionally biased region" description="Acidic residues" evidence="6">
    <location>
        <begin position="1389"/>
        <end position="1402"/>
    </location>
</feature>
<feature type="region of interest" description="Disordered" evidence="6">
    <location>
        <begin position="1"/>
        <end position="26"/>
    </location>
</feature>
<organism evidence="7 8">
    <name type="scientific">Pseudopithomyces chartarum</name>
    <dbReference type="NCBI Taxonomy" id="1892770"/>
    <lineage>
        <taxon>Eukaryota</taxon>
        <taxon>Fungi</taxon>
        <taxon>Dikarya</taxon>
        <taxon>Ascomycota</taxon>
        <taxon>Pezizomycotina</taxon>
        <taxon>Dothideomycetes</taxon>
        <taxon>Pleosporomycetidae</taxon>
        <taxon>Pleosporales</taxon>
        <taxon>Massarineae</taxon>
        <taxon>Didymosphaeriaceae</taxon>
        <taxon>Pseudopithomyces</taxon>
    </lineage>
</organism>
<dbReference type="GO" id="GO:0005634">
    <property type="term" value="C:nucleus"/>
    <property type="evidence" value="ECO:0007669"/>
    <property type="project" value="UniProtKB-SubCell"/>
</dbReference>
<dbReference type="SUPFAM" id="SSF48371">
    <property type="entry name" value="ARM repeat"/>
    <property type="match status" value="1"/>
</dbReference>
<dbReference type="EMBL" id="WVTA01000004">
    <property type="protein sequence ID" value="KAK3214268.1"/>
    <property type="molecule type" value="Genomic_DNA"/>
</dbReference>
<feature type="compositionally biased region" description="Basic and acidic residues" evidence="6">
    <location>
        <begin position="1426"/>
        <end position="1437"/>
    </location>
</feature>
<dbReference type="Proteomes" id="UP001280581">
    <property type="component" value="Unassembled WGS sequence"/>
</dbReference>
<dbReference type="CDD" id="cd19953">
    <property type="entry name" value="PDS5"/>
    <property type="match status" value="1"/>
</dbReference>
<keyword evidence="3" id="KW-0498">Mitosis</keyword>
<feature type="compositionally biased region" description="Acidic residues" evidence="6">
    <location>
        <begin position="1410"/>
        <end position="1425"/>
    </location>
</feature>
<keyword evidence="2" id="KW-0132">Cell division</keyword>
<dbReference type="PANTHER" id="PTHR12663:SF0">
    <property type="entry name" value="PRECOCIOUS DISSOCIATION OF SISTERS 5, ISOFORM A"/>
    <property type="match status" value="1"/>
</dbReference>
<dbReference type="GO" id="GO:0006281">
    <property type="term" value="P:DNA repair"/>
    <property type="evidence" value="ECO:0007669"/>
    <property type="project" value="TreeGrafter"/>
</dbReference>
<feature type="compositionally biased region" description="Basic and acidic residues" evidence="6">
    <location>
        <begin position="1284"/>
        <end position="1312"/>
    </location>
</feature>
<comment type="subcellular location">
    <subcellularLocation>
        <location evidence="1">Nucleus</location>
    </subcellularLocation>
</comment>
<evidence type="ECO:0000256" key="2">
    <source>
        <dbReference type="ARBA" id="ARBA00022618"/>
    </source>
</evidence>
<dbReference type="GO" id="GO:0000785">
    <property type="term" value="C:chromatin"/>
    <property type="evidence" value="ECO:0007669"/>
    <property type="project" value="TreeGrafter"/>
</dbReference>
<dbReference type="GO" id="GO:0007064">
    <property type="term" value="P:mitotic sister chromatid cohesion"/>
    <property type="evidence" value="ECO:0007669"/>
    <property type="project" value="InterPro"/>
</dbReference>
<feature type="region of interest" description="Disordered" evidence="6">
    <location>
        <begin position="299"/>
        <end position="320"/>
    </location>
</feature>
<accession>A0AAN6RJ28</accession>
<sequence length="1525" mass="168155">MATRSRRSAAQEVVAEEEDGQDQEGVRRLKFNQPLVGKPGKPIGLTDLLARLKALCDELRDIDQDEADTESLTRSARELATHHLIQHKDAGVRAWAACCIVEMFRLFAPNAPYTASQLKDIFTLIAHKILPLLENPSHPYNSQHMYMLKSLAEFKSIVIVTDIPGSQQLTQSIFTTCFDVLSGPSKASSGEELSKNVEHNMTEILRILVDESAQLSNEIVDVIVAQFLWADPLTLASSAKGKKNIVVDAKQTTLHRKEAPPAYNMAKNICNMYPDKMARLFGTYFGSIIVDFTSGGAKPLRADESDDEGDKGPSEDDLNEASKAHRLLRELWRSAPGCLKEIIPHLQDELATENLQLRQLATETIGDMIAGIGAAGPPPPPDMNPAAYPSQSLSSSNPVRTYNYLTTPASLNSFSLHHPSAYHAFLSRKLDKSSIVRSSWATAVARILMTSAGNVGLDPEEERNLLKQFAETLIDSDDRVRLAAVKAIEYFQFNDIVRKLGVHGSTSEKGSVLSNLADRVKDRKPAIRTAAIKLLAKIWGVAAGAIAEGSETITDLLGAIPSRILDACYVQDPDLTVQVELSIYESLFPLSYPPIKPKAALNGSSQVVKDSQSNGQKSYTEAELDTIRTERLLVLIRGLEEKAKKAFYATPGHQVQASAYMEVFLKLCEQYNGGVVEGSEKDIKRKLDGLIAFYAKTLPESARAADDLMKFAKAHDRRSYQLIRFCMSPESDYRKIFKSIKELRKRIEENSPSPTLLDTLTPLLYRVSLLAFNKSHVPAIIQFTRTDDKGLATTAHEVLKEISTKHPKVFATHVKDLCKTLESEAPTDESPNPPGAVDDLKALASFAKKFPKELPLNAKDGQKLVRGLLNFASYGTPPKAAKHAVSIIMSSNEKKKRHAREMVQKSIKNFDYGCDHWLTKLAALSQLVLLAPDECERDIDPIVAVAVENVLLKPHPESPEAEEEWMEVPDDDIAARTWALRILVNRLLAYTGEEERTVASDHVLKLLNRMVKENGEVSKKESPPLAHKNRQRLLAANFLLKVATSKTATRHRFDSLITPADFNQLALVTHDACLQVRKGFAMKLMKYLGQNRLPTRYFSILFMFAHEPDVGLRNLLETWIRSRRAAFTSRKDTILETSVFARLLSLLAHHPDLADDEVSLQQIAMYVLFYLKCVATEDNLALIYHMAGRVKTVRDAIDPSGGSDDKLYTLSDLAQAAILSWEDVNGWSMQTFPGKQKLPGGIFKALESHERGQEIAQKRYVSADISDMLESLVKKTIRSKKRKAGDGTEKPRKKAKGENGIKKERTKSDKPIKTPRKKRNNYGSDNDDDLDAAAALSSGPRRKSGRQSGVNKSYVEVSSDGEESDTQAGAEQDDSTSDSEAEPANNDVAMEDEATDPPAESEPEPKADEVPSEPAEEEEAEPETDASDKEPTPEPKRPTRGRPPKTTNGVAAASPEASKRKAGRVIKNATPAKTSTPAKNSTPAKAAKGTKATPKGKAKTPAKEKEKEATPNGTSAVRRSGRTRG</sequence>
<reference evidence="7 8" key="1">
    <citation type="submission" date="2021-02" db="EMBL/GenBank/DDBJ databases">
        <title>Genome assembly of Pseudopithomyces chartarum.</title>
        <authorList>
            <person name="Jauregui R."/>
            <person name="Singh J."/>
            <person name="Voisey C."/>
        </authorList>
    </citation>
    <scope>NUCLEOTIDE SEQUENCE [LARGE SCALE GENOMIC DNA]</scope>
    <source>
        <strain evidence="7 8">AGR01</strain>
    </source>
</reference>
<evidence type="ECO:0000256" key="3">
    <source>
        <dbReference type="ARBA" id="ARBA00022776"/>
    </source>
</evidence>
<keyword evidence="4" id="KW-0539">Nucleus</keyword>
<evidence type="ECO:0000313" key="8">
    <source>
        <dbReference type="Proteomes" id="UP001280581"/>
    </source>
</evidence>
<feature type="compositionally biased region" description="Low complexity" evidence="6">
    <location>
        <begin position="1482"/>
        <end position="1493"/>
    </location>
</feature>
<keyword evidence="5" id="KW-0131">Cell cycle</keyword>
<proteinExistence type="predicted"/>
<evidence type="ECO:0000256" key="1">
    <source>
        <dbReference type="ARBA" id="ARBA00004123"/>
    </source>
</evidence>
<feature type="compositionally biased region" description="Acidic residues" evidence="6">
    <location>
        <begin position="1359"/>
        <end position="1381"/>
    </location>
</feature>
<feature type="region of interest" description="Disordered" evidence="6">
    <location>
        <begin position="1276"/>
        <end position="1525"/>
    </location>
</feature>
<dbReference type="InterPro" id="IPR039776">
    <property type="entry name" value="Pds5"/>
</dbReference>
<dbReference type="InterPro" id="IPR016024">
    <property type="entry name" value="ARM-type_fold"/>
</dbReference>
<comment type="caution">
    <text evidence="7">The sequence shown here is derived from an EMBL/GenBank/DDBJ whole genome shotgun (WGS) entry which is preliminary data.</text>
</comment>
<evidence type="ECO:0000256" key="6">
    <source>
        <dbReference type="SAM" id="MobiDB-lite"/>
    </source>
</evidence>
<protein>
    <submittedName>
        <fullName evidence="7">Uncharacterized protein</fullName>
    </submittedName>
</protein>
<dbReference type="GO" id="GO:0051301">
    <property type="term" value="P:cell division"/>
    <property type="evidence" value="ECO:0007669"/>
    <property type="project" value="UniProtKB-KW"/>
</dbReference>
<evidence type="ECO:0000256" key="5">
    <source>
        <dbReference type="ARBA" id="ARBA00023306"/>
    </source>
</evidence>
<feature type="compositionally biased region" description="Polar residues" evidence="6">
    <location>
        <begin position="1471"/>
        <end position="1481"/>
    </location>
</feature>
<keyword evidence="8" id="KW-1185">Reference proteome</keyword>
<evidence type="ECO:0000256" key="4">
    <source>
        <dbReference type="ARBA" id="ARBA00023242"/>
    </source>
</evidence>
<feature type="compositionally biased region" description="Basic and acidic residues" evidence="6">
    <location>
        <begin position="310"/>
        <end position="320"/>
    </location>
</feature>
<dbReference type="InterPro" id="IPR011989">
    <property type="entry name" value="ARM-like"/>
</dbReference>
<dbReference type="PANTHER" id="PTHR12663">
    <property type="entry name" value="ANDROGEN INDUCED INHIBITOR OF PROLIFERATION AS3 / PDS5-RELATED"/>
    <property type="match status" value="1"/>
</dbReference>